<evidence type="ECO:0000256" key="3">
    <source>
        <dbReference type="ARBA" id="ARBA00022490"/>
    </source>
</evidence>
<feature type="region of interest" description="Disordered" evidence="9">
    <location>
        <begin position="1952"/>
        <end position="1981"/>
    </location>
</feature>
<protein>
    <recommendedName>
        <fullName evidence="10">Centrosomal protein of 290kDa coiled-coil region domain-containing protein</fullName>
    </recommendedName>
</protein>
<dbReference type="InterPro" id="IPR032321">
    <property type="entry name" value="Cep209_CC5"/>
</dbReference>
<feature type="coiled-coil region" evidence="8">
    <location>
        <begin position="1543"/>
        <end position="1577"/>
    </location>
</feature>
<dbReference type="OMA" id="RIEMQQR"/>
<dbReference type="CTD" id="80184"/>
<keyword evidence="7" id="KW-0966">Cell projection</keyword>
<feature type="region of interest" description="Disordered" evidence="9">
    <location>
        <begin position="2020"/>
        <end position="2059"/>
    </location>
</feature>
<accession>A0A913ZD43</accession>
<reference evidence="11" key="1">
    <citation type="submission" date="2022-11" db="UniProtKB">
        <authorList>
            <consortium name="EnsemblMetazoa"/>
        </authorList>
    </citation>
    <scope>IDENTIFICATION</scope>
</reference>
<feature type="compositionally biased region" description="Basic and acidic residues" evidence="9">
    <location>
        <begin position="410"/>
        <end position="420"/>
    </location>
</feature>
<comment type="subcellular location">
    <subcellularLocation>
        <location evidence="1">Cytoplasm</location>
        <location evidence="1">Cytoskeleton</location>
        <location evidence="1">Cilium basal body</location>
    </subcellularLocation>
    <subcellularLocation>
        <location evidence="2">Cytoplasm</location>
        <location evidence="2">Cytoskeleton</location>
        <location evidence="2">Microtubule organizing center</location>
        <location evidence="2">Centrosome</location>
    </subcellularLocation>
</comment>
<organism evidence="11 12">
    <name type="scientific">Patiria miniata</name>
    <name type="common">Bat star</name>
    <name type="synonym">Asterina miniata</name>
    <dbReference type="NCBI Taxonomy" id="46514"/>
    <lineage>
        <taxon>Eukaryota</taxon>
        <taxon>Metazoa</taxon>
        <taxon>Echinodermata</taxon>
        <taxon>Eleutherozoa</taxon>
        <taxon>Asterozoa</taxon>
        <taxon>Asteroidea</taxon>
        <taxon>Valvatacea</taxon>
        <taxon>Valvatida</taxon>
        <taxon>Asterinidae</taxon>
        <taxon>Patiria</taxon>
    </lineage>
</organism>
<dbReference type="GO" id="GO:0097711">
    <property type="term" value="P:ciliary basal body-plasma membrane docking"/>
    <property type="evidence" value="ECO:0007669"/>
    <property type="project" value="TreeGrafter"/>
</dbReference>
<evidence type="ECO:0000256" key="8">
    <source>
        <dbReference type="SAM" id="Coils"/>
    </source>
</evidence>
<feature type="region of interest" description="Disordered" evidence="9">
    <location>
        <begin position="408"/>
        <end position="434"/>
    </location>
</feature>
<feature type="region of interest" description="Disordered" evidence="9">
    <location>
        <begin position="625"/>
        <end position="646"/>
    </location>
</feature>
<keyword evidence="3" id="KW-0963">Cytoplasm</keyword>
<evidence type="ECO:0000256" key="6">
    <source>
        <dbReference type="ARBA" id="ARBA00023212"/>
    </source>
</evidence>
<dbReference type="GO" id="GO:0035869">
    <property type="term" value="C:ciliary transition zone"/>
    <property type="evidence" value="ECO:0007669"/>
    <property type="project" value="TreeGrafter"/>
</dbReference>
<feature type="coiled-coil region" evidence="8">
    <location>
        <begin position="1688"/>
        <end position="1755"/>
    </location>
</feature>
<dbReference type="PANTHER" id="PTHR18879">
    <property type="entry name" value="CENTROSOMAL PROTEIN OF 290 KDA"/>
    <property type="match status" value="1"/>
</dbReference>
<evidence type="ECO:0000313" key="12">
    <source>
        <dbReference type="Proteomes" id="UP000887568"/>
    </source>
</evidence>
<keyword evidence="6" id="KW-0206">Cytoskeleton</keyword>
<feature type="coiled-coil region" evidence="8">
    <location>
        <begin position="1074"/>
        <end position="1159"/>
    </location>
</feature>
<evidence type="ECO:0000256" key="1">
    <source>
        <dbReference type="ARBA" id="ARBA00004120"/>
    </source>
</evidence>
<feature type="compositionally biased region" description="Basic and acidic residues" evidence="9">
    <location>
        <begin position="1952"/>
        <end position="1961"/>
    </location>
</feature>
<feature type="coiled-coil region" evidence="8">
    <location>
        <begin position="1468"/>
        <end position="1495"/>
    </location>
</feature>
<feature type="coiled-coil region" evidence="8">
    <location>
        <begin position="1215"/>
        <end position="1339"/>
    </location>
</feature>
<dbReference type="EnsemblMetazoa" id="XM_038192927.1">
    <property type="protein sequence ID" value="XP_038048855.1"/>
    <property type="gene ID" value="LOC119722681"/>
</dbReference>
<evidence type="ECO:0000313" key="11">
    <source>
        <dbReference type="EnsemblMetazoa" id="XP_038048855.1"/>
    </source>
</evidence>
<dbReference type="Gene3D" id="1.10.287.1490">
    <property type="match status" value="1"/>
</dbReference>
<feature type="coiled-coil region" evidence="8">
    <location>
        <begin position="1412"/>
        <end position="1442"/>
    </location>
</feature>
<feature type="compositionally biased region" description="Basic and acidic residues" evidence="9">
    <location>
        <begin position="2101"/>
        <end position="2113"/>
    </location>
</feature>
<dbReference type="PANTHER" id="PTHR18879:SF20">
    <property type="entry name" value="CENTROSOMAL PROTEIN OF 290 KDA"/>
    <property type="match status" value="1"/>
</dbReference>
<dbReference type="Proteomes" id="UP000887568">
    <property type="component" value="Unplaced"/>
</dbReference>
<dbReference type="GO" id="GO:1905349">
    <property type="term" value="P:ciliary transition zone assembly"/>
    <property type="evidence" value="ECO:0007669"/>
    <property type="project" value="TreeGrafter"/>
</dbReference>
<keyword evidence="4" id="KW-0970">Cilium biogenesis/degradation</keyword>
<feature type="region of interest" description="Disordered" evidence="9">
    <location>
        <begin position="2101"/>
        <end position="2139"/>
    </location>
</feature>
<evidence type="ECO:0000256" key="9">
    <source>
        <dbReference type="SAM" id="MobiDB-lite"/>
    </source>
</evidence>
<feature type="coiled-coil region" evidence="8">
    <location>
        <begin position="848"/>
        <end position="875"/>
    </location>
</feature>
<evidence type="ECO:0000256" key="2">
    <source>
        <dbReference type="ARBA" id="ARBA00004300"/>
    </source>
</evidence>
<sequence>MAPVDWDQIMGLDAKELTEETADELYRTLSKAAPSDSEAPDRLLQLFEVSRAIMQIKSEQAHVAMEELDNMAQEQGQEGVRNEQALLDQIKELEEENKRLQRMGGASGSRDIRSLQNEIHELSRQSDLLQRELKEKDRELIKERRDGERFASRAEEAEREIRELKRDNDMLRTDLRDYQRQMESQREGMLQRRGDDAEVHDKLRLKNRELNDQLEEIQNLTDANEKLQEQCADLTAKLETAAVDMDSMAEAHAKLKLVLQQSDTVTQTLDKENEILREQIADLTDQLRGKSGADDEIMEALNKKVEEWKEALANKDEQMAELNDVIRQQKEQLTAAHMDTDKTSVVVLSQALQDKDLQLEVLKKQLEISADEMAELTSQLEELRKDAAQGGAPSVRMQNTIRNLRATLQEQERDGRRAEDGMQMAEADAREKDKQLNDALSRMREYEAGEYGLVEAVQEIKECKKNITVRDRNIEQLTQSVNKLEMTLNDLLEENEELRGRLGLDPKEPLDLGQVRLSKALQHQQDRALNQVLSQELERLEAERLELKKQVRLLAQQRAQRAVALGLSADDMVAIEEFTEGLKTKKKSGGMGLGDTVSQFVTAEQQAGLGDSLRVKAKQLEQELTKADQATERNRNQAAELEARNRQLTEENKQLELSMKEILQALKEQAGSGTGGELQIPNLERLVALLEAKTAGGTYEARVVMKAQLDQLTGRNEELRRELRQTRNECEKAGINLDRANNKVTRLEQDLQALRDAGQGAITLHHMQLPQGMAVSSAEVISSLNEQLIHALQELSNKEDQVNRCETSLVVYRRRFAVLRHQQGLLYQEYKEKQEEWESQSEGWDKAKQKLLDQIDQQEAKVQEFNRLLDTLQQSGDEPQRRIAEAARKITVLRVNERALTRRFTASQEVEGTLRKEVNKLRNEMVQMETAITERLGYLQRHKEASQFKIAALQRALDESVPASELESSNRQYNELAAKYRDLLQTDNQLVARNTHVDQLESENKRLETDIDTMKRELATEKEKLHTLEQAVEELGKIGGGTGVKSTVQTSDHLSLAKRLTTMEMKELNERQRAEHAVRMQDQLRKTLTEMENRNLELEQKFAELTRLNLEAQKIERELRDELTTCITKAASDLDKRRIGELERSEATLRLENEKLKEIVDVASFQTKALESRQISREKEVLSLRQQLIDIQTQSNEKAIIGKLHHHIVALQISEGTAVRKLEAANAKLKKLEARRLRLERQLDERAQSLYHCQVDARNKARHLKRTIQELRRQFSGAVPLGDQEKFSKAMLQLKTDKEQMQSQVKVLKYEREKVSDQLAELELKHHGLQELMQTLQDGKGAVKVAEWHGKMQDTRLQQLKLTRQIGRLQEQNKFLDGLSAQHEKTITYLEQDNVRVTRESEERQLLWEQRELELERMIDSLERQQKEMANAALRFEEATGSLPDPSLPISSQLEHAIRSIKIHIKTILDVRAENTALQKKLAETETQLKETEDNLLQRDKIINELRLRLPASSERDEIIKDGMAQGVRFKALEETCEHKQALRVAQTQIEGLQARLQKKEEGLQKYVELLDESRQESAAEHKKHLEEMHALQMKLHGQSDSAFNKFKQAAQTLVNQPGAPVPTNKQLARLQELEDLLAEQDNSLSALSIKLKAAHTETSKWKGVLERKVQEYKKEKAKIIEGHNDKVSRLEGEIGDLKTVIQDKEEEIKNLQADLEAQREANAKAPTTTMKALVERLRHDLALKEKQHKSLSQALLKLRADMVDTAQQNVKANAEDQEQQINVQKLLEKETKHIKEQLEESRERLDKAKKELKKHRVQSSALSTEIQELKQDLEVKSTALHKLQEEHKKLQQKMDVYTRGHKVEEPERGPSSEVDRLKKQIIALEEQLQQTKGSEAKGVTSDPKKEQSAAEVAKWEEGKKWEKRVESLRSKLRDRDKEIEQLQKANKMMKDALNRAERIKPTTATKLEATKKTVTSDSAIEEMRRRNYELEEEVASLKRQQALGQGTLLEEVQQQNRQLTDKLDMMERQMASRLAKKTESGGGPSAGATTEPEQEQELQRQILELSQENLELRFDAEQAKRDVPRLKQRVEDLQRYNEALKADLDQEREKGRSRPPSAASSSMGLRRSMGSSGKTVPELERTIGLMKKVVERVQRENEELKKAPGVTVQTEIHGLKEENQNLKTELDKLKRQVGGQLSTRYESTQKGVAKAVSENNRLRQELKREVESTERLRVSTSQLSLDRERLQRQLEESQEKLQIEQARGPKLEGADSKSWKSIVVTRMYEEKMRNMEQDMEKKNSTIQDMKQLLRDSAQREQGLMQHVGELREKVAILERFPADALTSDTELVRELQQSRLMTNRLENEKAELLNELKLFRLQGGQPAGSGADKDDFLTERLHNYNKLMEENVELRTDIKSLQLEQERLKRDNEKLHKELEQFDPAFFEEIEDLKFNYREALQRNVQYEEQLRKFSQQFGVSVNIPAI</sequence>
<feature type="domain" description="Centrosomal protein of 290kDa coiled-coil region" evidence="10">
    <location>
        <begin position="1290"/>
        <end position="1417"/>
    </location>
</feature>
<feature type="coiled-coil region" evidence="8">
    <location>
        <begin position="2144"/>
        <end position="2309"/>
    </location>
</feature>
<feature type="compositionally biased region" description="Low complexity" evidence="9">
    <location>
        <begin position="1962"/>
        <end position="1976"/>
    </location>
</feature>
<keyword evidence="5 8" id="KW-0175">Coiled coil</keyword>
<dbReference type="OrthoDB" id="6351660at2759"/>
<feature type="compositionally biased region" description="Basic and acidic residues" evidence="9">
    <location>
        <begin position="1903"/>
        <end position="1918"/>
    </location>
</feature>
<dbReference type="GeneID" id="119722681"/>
<dbReference type="GO" id="GO:0034451">
    <property type="term" value="C:centriolar satellite"/>
    <property type="evidence" value="ECO:0007669"/>
    <property type="project" value="TreeGrafter"/>
</dbReference>
<dbReference type="GO" id="GO:1905515">
    <property type="term" value="P:non-motile cilium assembly"/>
    <property type="evidence" value="ECO:0007669"/>
    <property type="project" value="TreeGrafter"/>
</dbReference>
<feature type="coiled-coil region" evidence="8">
    <location>
        <begin position="474"/>
        <end position="560"/>
    </location>
</feature>
<feature type="coiled-coil region" evidence="8">
    <location>
        <begin position="966"/>
        <end position="1038"/>
    </location>
</feature>
<feature type="region of interest" description="Disordered" evidence="9">
    <location>
        <begin position="1890"/>
        <end position="1918"/>
    </location>
</feature>
<dbReference type="RefSeq" id="XP_038048855.1">
    <property type="nucleotide sequence ID" value="XM_038192927.1"/>
</dbReference>
<dbReference type="Pfam" id="PF16574">
    <property type="entry name" value="CEP209_CC5"/>
    <property type="match status" value="1"/>
</dbReference>
<feature type="coiled-coil region" evidence="8">
    <location>
        <begin position="2352"/>
        <end position="2474"/>
    </location>
</feature>
<evidence type="ECO:0000259" key="10">
    <source>
        <dbReference type="Pfam" id="PF16574"/>
    </source>
</evidence>
<proteinExistence type="predicted"/>
<dbReference type="InterPro" id="IPR026201">
    <property type="entry name" value="Cep290"/>
</dbReference>
<evidence type="ECO:0000256" key="4">
    <source>
        <dbReference type="ARBA" id="ARBA00022794"/>
    </source>
</evidence>
<name>A0A913ZD43_PATMI</name>
<keyword evidence="12" id="KW-1185">Reference proteome</keyword>
<evidence type="ECO:0000256" key="7">
    <source>
        <dbReference type="ARBA" id="ARBA00023273"/>
    </source>
</evidence>
<evidence type="ECO:0000256" key="5">
    <source>
        <dbReference type="ARBA" id="ARBA00023054"/>
    </source>
</evidence>
<feature type="coiled-coil region" evidence="8">
    <location>
        <begin position="702"/>
        <end position="757"/>
    </location>
</feature>
<feature type="compositionally biased region" description="Low complexity" evidence="9">
    <location>
        <begin position="2115"/>
        <end position="2133"/>
    </location>
</feature>